<dbReference type="GO" id="GO:0005829">
    <property type="term" value="C:cytosol"/>
    <property type="evidence" value="ECO:0007669"/>
    <property type="project" value="TreeGrafter"/>
</dbReference>
<evidence type="ECO:0000256" key="1">
    <source>
        <dbReference type="ARBA" id="ARBA00004496"/>
    </source>
</evidence>
<sequence>MAELLFEIGTEEMPARFLPPVLKEMAALAGQMLKDERLENTSIRTMGTPRRMTLIVEGLIDRQPDVDETLLGPPVKNAFDANGQPTRAAQGFAKGQGVDVSDLKEIDTEKGPRVGFVRNVPGRPTLEVLSQLLPDLVHKLSFPKTMRWGNQKMRFARPIHWLVAILDGQVLPFRVARIKTGDQTRGHRFMAPEPIQVKDAKDYQSKLEEAFVILDPERRREMVAEQVEKAAAEAGGRLVPDEELLTEVSNLVELPVACKGGFDQEFLEVPRPVIISAMRSHQRYFALEDTDGNLLPAFVAVNNTRPKDLAVVAQGHERVLRARLADARFFLDEDTKEPLINRLEELKTVTYHAKLGTSFDKVERFTKVAAHICRVLGMDESQCAQVERACRLCKCDLVTEMVGEFPDLQGQVGADYALKDNEDPVVAQAVYEHYLPSGANSPLPQGMIGLVVGLADRLDTLCGCFGVGLKPSGAADPYGLRRAALAILRNLTEKSLRLSLNTALDQALETLEPWLERPAAEVKEDVKGFIAARFQGLLTDQGVPTDVAQAVLAAGMDDLYLTQARAKALAQVKDSPEFKPLAVGMKRVMNILRKEKDQVPSEEPSASVMTEQAEKELHKAFLALRETAAARFADGDYVAFLQEISALKGPIDQFFDQVLVMDKDEDVRKNRLALLSNIAELFAQLAEFTQLQLA</sequence>
<dbReference type="PROSITE" id="PS50861">
    <property type="entry name" value="AA_TRNA_LIGASE_II_GLYAB"/>
    <property type="match status" value="1"/>
</dbReference>
<dbReference type="InterPro" id="IPR008909">
    <property type="entry name" value="DALR_anticod-bd"/>
</dbReference>
<dbReference type="NCBIfam" id="TIGR00211">
    <property type="entry name" value="glyS"/>
    <property type="match status" value="1"/>
</dbReference>
<evidence type="ECO:0000256" key="6">
    <source>
        <dbReference type="ARBA" id="ARBA00022840"/>
    </source>
</evidence>
<dbReference type="GO" id="GO:0006426">
    <property type="term" value="P:glycyl-tRNA aminoacylation"/>
    <property type="evidence" value="ECO:0007669"/>
    <property type="project" value="UniProtKB-UniRule"/>
</dbReference>
<evidence type="ECO:0000256" key="7">
    <source>
        <dbReference type="ARBA" id="ARBA00022917"/>
    </source>
</evidence>
<dbReference type="SUPFAM" id="SSF109604">
    <property type="entry name" value="HD-domain/PDEase-like"/>
    <property type="match status" value="1"/>
</dbReference>
<comment type="similarity">
    <text evidence="2 10">Belongs to the class-II aminoacyl-tRNA synthetase family.</text>
</comment>
<dbReference type="EC" id="6.1.1.14" evidence="10"/>
<dbReference type="Pfam" id="PF05746">
    <property type="entry name" value="DALR_1"/>
    <property type="match status" value="1"/>
</dbReference>
<dbReference type="InParanoid" id="A0A0D2J8T9"/>
<dbReference type="GO" id="GO:0005524">
    <property type="term" value="F:ATP binding"/>
    <property type="evidence" value="ECO:0007669"/>
    <property type="project" value="UniProtKB-UniRule"/>
</dbReference>
<protein>
    <recommendedName>
        <fullName evidence="10">Glycine--tRNA ligase beta subunit</fullName>
        <ecNumber evidence="10">6.1.1.14</ecNumber>
    </recommendedName>
    <alternativeName>
        <fullName evidence="10">Glycyl-tRNA synthetase beta subunit</fullName>
        <shortName evidence="10">GlyRS</shortName>
    </alternativeName>
</protein>
<evidence type="ECO:0000313" key="13">
    <source>
        <dbReference type="Proteomes" id="UP000032233"/>
    </source>
</evidence>
<dbReference type="PANTHER" id="PTHR30075:SF2">
    <property type="entry name" value="GLYCINE--TRNA LIGASE, CHLOROPLASTIC_MITOCHONDRIAL 2"/>
    <property type="match status" value="1"/>
</dbReference>
<evidence type="ECO:0000256" key="3">
    <source>
        <dbReference type="ARBA" id="ARBA00022490"/>
    </source>
</evidence>
<keyword evidence="13" id="KW-1185">Reference proteome</keyword>
<keyword evidence="4 10" id="KW-0436">Ligase</keyword>
<dbReference type="PANTHER" id="PTHR30075">
    <property type="entry name" value="GLYCYL-TRNA SYNTHETASE"/>
    <property type="match status" value="1"/>
</dbReference>
<proteinExistence type="inferred from homology"/>
<evidence type="ECO:0000256" key="5">
    <source>
        <dbReference type="ARBA" id="ARBA00022741"/>
    </source>
</evidence>
<dbReference type="PATRIC" id="fig|1429043.3.peg.1763"/>
<keyword evidence="3 10" id="KW-0963">Cytoplasm</keyword>
<evidence type="ECO:0000256" key="8">
    <source>
        <dbReference type="ARBA" id="ARBA00023146"/>
    </source>
</evidence>
<keyword evidence="5 10" id="KW-0547">Nucleotide-binding</keyword>
<evidence type="ECO:0000259" key="11">
    <source>
        <dbReference type="Pfam" id="PF05746"/>
    </source>
</evidence>
<evidence type="ECO:0000313" key="12">
    <source>
        <dbReference type="EMBL" id="KIX14579.1"/>
    </source>
</evidence>
<comment type="catalytic activity">
    <reaction evidence="9 10">
        <text>tRNA(Gly) + glycine + ATP = glycyl-tRNA(Gly) + AMP + diphosphate</text>
        <dbReference type="Rhea" id="RHEA:16013"/>
        <dbReference type="Rhea" id="RHEA-COMP:9664"/>
        <dbReference type="Rhea" id="RHEA-COMP:9683"/>
        <dbReference type="ChEBI" id="CHEBI:30616"/>
        <dbReference type="ChEBI" id="CHEBI:33019"/>
        <dbReference type="ChEBI" id="CHEBI:57305"/>
        <dbReference type="ChEBI" id="CHEBI:78442"/>
        <dbReference type="ChEBI" id="CHEBI:78522"/>
        <dbReference type="ChEBI" id="CHEBI:456215"/>
        <dbReference type="EC" id="6.1.1.14"/>
    </reaction>
</comment>
<keyword evidence="8 10" id="KW-0030">Aminoacyl-tRNA synthetase</keyword>
<dbReference type="InterPro" id="IPR006194">
    <property type="entry name" value="Gly-tRNA-synth_heterodimer"/>
</dbReference>
<keyword evidence="6 10" id="KW-0067">ATP-binding</keyword>
<dbReference type="STRING" id="1429043.X474_08340"/>
<comment type="subcellular location">
    <subcellularLocation>
        <location evidence="1 10">Cytoplasm</location>
    </subcellularLocation>
</comment>
<gene>
    <name evidence="10" type="primary">glyS</name>
    <name evidence="12" type="ORF">X474_08340</name>
</gene>
<accession>A0A0D2J8T9</accession>
<dbReference type="GO" id="GO:0004814">
    <property type="term" value="F:arginine-tRNA ligase activity"/>
    <property type="evidence" value="ECO:0007669"/>
    <property type="project" value="InterPro"/>
</dbReference>
<evidence type="ECO:0000256" key="10">
    <source>
        <dbReference type="HAMAP-Rule" id="MF_00255"/>
    </source>
</evidence>
<comment type="caution">
    <text evidence="12">The sequence shown here is derived from an EMBL/GenBank/DDBJ whole genome shotgun (WGS) entry which is preliminary data.</text>
</comment>
<dbReference type="EMBL" id="AZAC01000010">
    <property type="protein sequence ID" value="KIX14579.1"/>
    <property type="molecule type" value="Genomic_DNA"/>
</dbReference>
<dbReference type="InterPro" id="IPR015944">
    <property type="entry name" value="Gly-tRNA-synth_bsu"/>
</dbReference>
<dbReference type="AlphaFoldDB" id="A0A0D2J8T9"/>
<organism evidence="12 13">
    <name type="scientific">Dethiosulfatarculus sandiegensis</name>
    <dbReference type="NCBI Taxonomy" id="1429043"/>
    <lineage>
        <taxon>Bacteria</taxon>
        <taxon>Pseudomonadati</taxon>
        <taxon>Thermodesulfobacteriota</taxon>
        <taxon>Desulfarculia</taxon>
        <taxon>Desulfarculales</taxon>
        <taxon>Desulfarculaceae</taxon>
        <taxon>Dethiosulfatarculus</taxon>
    </lineage>
</organism>
<feature type="domain" description="DALR anticodon binding" evidence="11">
    <location>
        <begin position="585"/>
        <end position="684"/>
    </location>
</feature>
<reference evidence="12 13" key="1">
    <citation type="submission" date="2013-11" db="EMBL/GenBank/DDBJ databases">
        <title>Metagenomic analysis of a methanogenic consortium involved in long chain n-alkane degradation.</title>
        <authorList>
            <person name="Davidova I.A."/>
            <person name="Callaghan A.V."/>
            <person name="Wawrik B."/>
            <person name="Pruitt S."/>
            <person name="Marks C."/>
            <person name="Duncan K.E."/>
            <person name="Suflita J.M."/>
        </authorList>
    </citation>
    <scope>NUCLEOTIDE SEQUENCE [LARGE SCALE GENOMIC DNA]</scope>
    <source>
        <strain evidence="12 13">SPR</strain>
    </source>
</reference>
<dbReference type="Pfam" id="PF02092">
    <property type="entry name" value="tRNA_synt_2f"/>
    <property type="match status" value="1"/>
</dbReference>
<evidence type="ECO:0000256" key="4">
    <source>
        <dbReference type="ARBA" id="ARBA00022598"/>
    </source>
</evidence>
<dbReference type="OrthoDB" id="9775440at2"/>
<evidence type="ECO:0000256" key="2">
    <source>
        <dbReference type="ARBA" id="ARBA00008226"/>
    </source>
</evidence>
<dbReference type="Proteomes" id="UP000032233">
    <property type="component" value="Unassembled WGS sequence"/>
</dbReference>
<dbReference type="GO" id="GO:0006420">
    <property type="term" value="P:arginyl-tRNA aminoacylation"/>
    <property type="evidence" value="ECO:0007669"/>
    <property type="project" value="InterPro"/>
</dbReference>
<evidence type="ECO:0000256" key="9">
    <source>
        <dbReference type="ARBA" id="ARBA00047937"/>
    </source>
</evidence>
<comment type="subunit">
    <text evidence="10">Tetramer of two alpha and two beta subunits.</text>
</comment>
<dbReference type="GO" id="GO:0004820">
    <property type="term" value="F:glycine-tRNA ligase activity"/>
    <property type="evidence" value="ECO:0007669"/>
    <property type="project" value="UniProtKB-UniRule"/>
</dbReference>
<dbReference type="FunCoup" id="A0A0D2J8T9">
    <property type="interactions" value="522"/>
</dbReference>
<dbReference type="RefSeq" id="WP_044347839.1">
    <property type="nucleotide sequence ID" value="NZ_AZAC01000010.1"/>
</dbReference>
<dbReference type="HAMAP" id="MF_00255">
    <property type="entry name" value="Gly_tRNA_synth_beta"/>
    <property type="match status" value="1"/>
</dbReference>
<keyword evidence="7 10" id="KW-0648">Protein biosynthesis</keyword>
<name>A0A0D2J8T9_9BACT</name>
<dbReference type="PRINTS" id="PR01045">
    <property type="entry name" value="TRNASYNTHGB"/>
</dbReference>